<dbReference type="Gene3D" id="1.10.10.10">
    <property type="entry name" value="Winged helix-like DNA-binding domain superfamily/Winged helix DNA-binding domain"/>
    <property type="match status" value="1"/>
</dbReference>
<keyword evidence="6" id="KW-1185">Reference proteome</keyword>
<dbReference type="Pfam" id="PF00392">
    <property type="entry name" value="GntR"/>
    <property type="match status" value="1"/>
</dbReference>
<dbReference type="Proteomes" id="UP001154312">
    <property type="component" value="Unassembled WGS sequence"/>
</dbReference>
<dbReference type="AlphaFoldDB" id="A0A9X4H265"/>
<evidence type="ECO:0000256" key="1">
    <source>
        <dbReference type="ARBA" id="ARBA00023015"/>
    </source>
</evidence>
<evidence type="ECO:0000256" key="3">
    <source>
        <dbReference type="ARBA" id="ARBA00023163"/>
    </source>
</evidence>
<dbReference type="GO" id="GO:0003700">
    <property type="term" value="F:DNA-binding transcription factor activity"/>
    <property type="evidence" value="ECO:0007669"/>
    <property type="project" value="InterPro"/>
</dbReference>
<dbReference type="RefSeq" id="WP_277442217.1">
    <property type="nucleotide sequence ID" value="NZ_JAKOAV010000002.1"/>
</dbReference>
<dbReference type="InterPro" id="IPR036388">
    <property type="entry name" value="WH-like_DNA-bd_sf"/>
</dbReference>
<keyword evidence="1" id="KW-0805">Transcription regulation</keyword>
<sequence length="124" mass="13948">MLFDLDLKSGIPIYIQLKEKIKLAVATGKYPPGAQLPTVRQMAVDLRINANTVARVYSELESEGFLATRQGKGTFVREITEIKADDREKSLQDLIDTLLIECASRGFAPELLLTELEKRIKNKQ</sequence>
<dbReference type="PANTHER" id="PTHR38445">
    <property type="entry name" value="HTH-TYPE TRANSCRIPTIONAL REPRESSOR YTRA"/>
    <property type="match status" value="1"/>
</dbReference>
<reference evidence="5" key="1">
    <citation type="submission" date="2022-02" db="EMBL/GenBank/DDBJ databases">
        <authorList>
            <person name="Leng L."/>
        </authorList>
    </citation>
    <scope>NUCLEOTIDE SEQUENCE</scope>
    <source>
        <strain evidence="5">JI</strain>
    </source>
</reference>
<accession>A0A9X4H265</accession>
<proteinExistence type="predicted"/>
<organism evidence="5 6">
    <name type="scientific">Pelotomaculum isophthalicicum JI</name>
    <dbReference type="NCBI Taxonomy" id="947010"/>
    <lineage>
        <taxon>Bacteria</taxon>
        <taxon>Bacillati</taxon>
        <taxon>Bacillota</taxon>
        <taxon>Clostridia</taxon>
        <taxon>Eubacteriales</taxon>
        <taxon>Desulfotomaculaceae</taxon>
        <taxon>Pelotomaculum</taxon>
    </lineage>
</organism>
<dbReference type="PROSITE" id="PS50949">
    <property type="entry name" value="HTH_GNTR"/>
    <property type="match status" value="1"/>
</dbReference>
<comment type="caution">
    <text evidence="5">The sequence shown here is derived from an EMBL/GenBank/DDBJ whole genome shotgun (WGS) entry which is preliminary data.</text>
</comment>
<dbReference type="SMART" id="SM00345">
    <property type="entry name" value="HTH_GNTR"/>
    <property type="match status" value="1"/>
</dbReference>
<gene>
    <name evidence="5" type="ORF">L7E55_01560</name>
</gene>
<evidence type="ECO:0000313" key="6">
    <source>
        <dbReference type="Proteomes" id="UP001154312"/>
    </source>
</evidence>
<evidence type="ECO:0000313" key="5">
    <source>
        <dbReference type="EMBL" id="MDF9407053.1"/>
    </source>
</evidence>
<dbReference type="InterPro" id="IPR036390">
    <property type="entry name" value="WH_DNA-bd_sf"/>
</dbReference>
<keyword evidence="2" id="KW-0238">DNA-binding</keyword>
<dbReference type="InterPro" id="IPR000524">
    <property type="entry name" value="Tscrpt_reg_HTH_GntR"/>
</dbReference>
<dbReference type="CDD" id="cd07377">
    <property type="entry name" value="WHTH_GntR"/>
    <property type="match status" value="1"/>
</dbReference>
<dbReference type="SUPFAM" id="SSF46785">
    <property type="entry name" value="Winged helix' DNA-binding domain"/>
    <property type="match status" value="1"/>
</dbReference>
<feature type="domain" description="HTH gntR-type" evidence="4">
    <location>
        <begin position="11"/>
        <end position="79"/>
    </location>
</feature>
<dbReference type="GO" id="GO:0003677">
    <property type="term" value="F:DNA binding"/>
    <property type="evidence" value="ECO:0007669"/>
    <property type="project" value="UniProtKB-KW"/>
</dbReference>
<keyword evidence="3" id="KW-0804">Transcription</keyword>
<evidence type="ECO:0000259" key="4">
    <source>
        <dbReference type="PROSITE" id="PS50949"/>
    </source>
</evidence>
<dbReference type="EMBL" id="JAKOAV010000002">
    <property type="protein sequence ID" value="MDF9407053.1"/>
    <property type="molecule type" value="Genomic_DNA"/>
</dbReference>
<protein>
    <submittedName>
        <fullName evidence="5">GntR family transcriptional regulator</fullName>
    </submittedName>
</protein>
<evidence type="ECO:0000256" key="2">
    <source>
        <dbReference type="ARBA" id="ARBA00023125"/>
    </source>
</evidence>
<name>A0A9X4H265_9FIRM</name>
<dbReference type="PANTHER" id="PTHR38445:SF7">
    <property type="entry name" value="GNTR-FAMILY TRANSCRIPTIONAL REGULATOR"/>
    <property type="match status" value="1"/>
</dbReference>